<feature type="compositionally biased region" description="Basic and acidic residues" evidence="1">
    <location>
        <begin position="13"/>
        <end position="22"/>
    </location>
</feature>
<gene>
    <name evidence="2" type="ORF">MEUPH1_LOCUS26924</name>
</gene>
<feature type="region of interest" description="Disordered" evidence="1">
    <location>
        <begin position="332"/>
        <end position="354"/>
    </location>
</feature>
<organism evidence="2 3">
    <name type="scientific">Macrosiphum euphorbiae</name>
    <name type="common">potato aphid</name>
    <dbReference type="NCBI Taxonomy" id="13131"/>
    <lineage>
        <taxon>Eukaryota</taxon>
        <taxon>Metazoa</taxon>
        <taxon>Ecdysozoa</taxon>
        <taxon>Arthropoda</taxon>
        <taxon>Hexapoda</taxon>
        <taxon>Insecta</taxon>
        <taxon>Pterygota</taxon>
        <taxon>Neoptera</taxon>
        <taxon>Paraneoptera</taxon>
        <taxon>Hemiptera</taxon>
        <taxon>Sternorrhyncha</taxon>
        <taxon>Aphidomorpha</taxon>
        <taxon>Aphidoidea</taxon>
        <taxon>Aphididae</taxon>
        <taxon>Macrosiphini</taxon>
        <taxon>Macrosiphum</taxon>
    </lineage>
</organism>
<feature type="region of interest" description="Disordered" evidence="1">
    <location>
        <begin position="153"/>
        <end position="264"/>
    </location>
</feature>
<feature type="region of interest" description="Disordered" evidence="1">
    <location>
        <begin position="1"/>
        <end position="25"/>
    </location>
</feature>
<evidence type="ECO:0000313" key="2">
    <source>
        <dbReference type="EMBL" id="CAI6373134.1"/>
    </source>
</evidence>
<dbReference type="EMBL" id="CARXXK010001085">
    <property type="protein sequence ID" value="CAI6373134.1"/>
    <property type="molecule type" value="Genomic_DNA"/>
</dbReference>
<keyword evidence="3" id="KW-1185">Reference proteome</keyword>
<feature type="compositionally biased region" description="Basic and acidic residues" evidence="1">
    <location>
        <begin position="500"/>
        <end position="526"/>
    </location>
</feature>
<comment type="caution">
    <text evidence="2">The sequence shown here is derived from an EMBL/GenBank/DDBJ whole genome shotgun (WGS) entry which is preliminary data.</text>
</comment>
<feature type="region of interest" description="Disordered" evidence="1">
    <location>
        <begin position="111"/>
        <end position="137"/>
    </location>
</feature>
<sequence length="554" mass="63477">MSEEVMMTTNIESEEKKDKDLNGDFENNLAENKKEMDLMEIDDENNDKVNKNIAEKDNGAINKLKEIDNVSNAENEIPLIILDDEEDDNTITIKVVKKENENMMNKQLMKIDDENNDKVNKNTSEKDNGAINKLKETDNVSNVKKEIPLIKLQDKEKKEKEGHNEEKDLNGDFENNLAENDKTEMDDCKNKQLMKIDDENNDKVNKNTSEKDNGAINKLKETDNVSNVKKEIPLIKLQDEEKKEKEGHNEEKDLNGDLENNLAENKKEMDLMEIDDENNDKVNKNIAEKDNGAINKLKEIDNVSNAENEIPLIILDDEEDDNTITIKVVKKENDGGDNDTTFTEAKPLEKDDQEKEKLTLNNILEKIIEKTAHHEQHKEKDAENTIEKKAENDISNMMNNSNENENIVIVENNKREKDSGAINKPKEIDNVSNIEENDIPLITLSDTEDDNTITINVVRKKYDDGDKDTTVTDDGDKDTTVTDDKPEELELGENMIKDALLPKDNEQKSENDADKNSDEREIKLIECNDNSEEDISKKRKNDHEKGPQKRTKSQ</sequence>
<dbReference type="AlphaFoldDB" id="A0AAV0Y004"/>
<reference evidence="2 3" key="1">
    <citation type="submission" date="2023-01" db="EMBL/GenBank/DDBJ databases">
        <authorList>
            <person name="Whitehead M."/>
        </authorList>
    </citation>
    <scope>NUCLEOTIDE SEQUENCE [LARGE SCALE GENOMIC DNA]</scope>
</reference>
<evidence type="ECO:0000256" key="1">
    <source>
        <dbReference type="SAM" id="MobiDB-lite"/>
    </source>
</evidence>
<protein>
    <submittedName>
        <fullName evidence="2">Uncharacterized protein</fullName>
    </submittedName>
</protein>
<feature type="region of interest" description="Disordered" evidence="1">
    <location>
        <begin position="464"/>
        <end position="554"/>
    </location>
</feature>
<feature type="compositionally biased region" description="Basic and acidic residues" evidence="1">
    <location>
        <begin position="153"/>
        <end position="170"/>
    </location>
</feature>
<name>A0AAV0Y004_9HEMI</name>
<proteinExistence type="predicted"/>
<accession>A0AAV0Y004</accession>
<feature type="compositionally biased region" description="Basic and acidic residues" evidence="1">
    <location>
        <begin position="179"/>
        <end position="255"/>
    </location>
</feature>
<evidence type="ECO:0000313" key="3">
    <source>
        <dbReference type="Proteomes" id="UP001160148"/>
    </source>
</evidence>
<dbReference type="Proteomes" id="UP001160148">
    <property type="component" value="Unassembled WGS sequence"/>
</dbReference>